<feature type="region of interest" description="Disordered" evidence="1">
    <location>
        <begin position="471"/>
        <end position="524"/>
    </location>
</feature>
<dbReference type="Proteomes" id="UP000606974">
    <property type="component" value="Unassembled WGS sequence"/>
</dbReference>
<feature type="region of interest" description="Disordered" evidence="1">
    <location>
        <begin position="408"/>
        <end position="445"/>
    </location>
</feature>
<dbReference type="AlphaFoldDB" id="A0A8H7AKF8"/>
<feature type="region of interest" description="Disordered" evidence="1">
    <location>
        <begin position="1"/>
        <end position="21"/>
    </location>
</feature>
<accession>A0A8H7AKF8</accession>
<dbReference type="EMBL" id="JAACFV010000026">
    <property type="protein sequence ID" value="KAF7510765.1"/>
    <property type="molecule type" value="Genomic_DNA"/>
</dbReference>
<keyword evidence="3" id="KW-1185">Reference proteome</keyword>
<evidence type="ECO:0000256" key="1">
    <source>
        <dbReference type="SAM" id="MobiDB-lite"/>
    </source>
</evidence>
<dbReference type="OrthoDB" id="10342892at2759"/>
<evidence type="ECO:0000313" key="3">
    <source>
        <dbReference type="Proteomes" id="UP000606974"/>
    </source>
</evidence>
<feature type="compositionally biased region" description="Polar residues" evidence="1">
    <location>
        <begin position="431"/>
        <end position="445"/>
    </location>
</feature>
<feature type="compositionally biased region" description="Low complexity" evidence="1">
    <location>
        <begin position="364"/>
        <end position="378"/>
    </location>
</feature>
<name>A0A8H7AKF8_9EURO</name>
<organism evidence="2 3">
    <name type="scientific">Endocarpon pusillum</name>
    <dbReference type="NCBI Taxonomy" id="364733"/>
    <lineage>
        <taxon>Eukaryota</taxon>
        <taxon>Fungi</taxon>
        <taxon>Dikarya</taxon>
        <taxon>Ascomycota</taxon>
        <taxon>Pezizomycotina</taxon>
        <taxon>Eurotiomycetes</taxon>
        <taxon>Chaetothyriomycetidae</taxon>
        <taxon>Verrucariales</taxon>
        <taxon>Verrucariaceae</taxon>
        <taxon>Endocarpon</taxon>
    </lineage>
</organism>
<reference evidence="2" key="1">
    <citation type="submission" date="2020-02" db="EMBL/GenBank/DDBJ databases">
        <authorList>
            <person name="Palmer J.M."/>
        </authorList>
    </citation>
    <scope>NUCLEOTIDE SEQUENCE</scope>
    <source>
        <strain evidence="2">EPUS1.4</strain>
        <tissue evidence="2">Thallus</tissue>
    </source>
</reference>
<proteinExistence type="predicted"/>
<gene>
    <name evidence="2" type="ORF">GJ744_005865</name>
</gene>
<feature type="compositionally biased region" description="Polar residues" evidence="1">
    <location>
        <begin position="307"/>
        <end position="324"/>
    </location>
</feature>
<sequence>MDGALSNAAKAVPNKQGQGCTSCTTLTDVRSIGSARHDNDLLPPVKLGSPLHPDKEMYNSAQADDQSVWPLQNVQIEQVRPNASRPSSGYMAPSRTRVQEASCQNRGFPIPESFRESNPRVSIPGQISQVLQQQLPILVPCDSFSGSWSVSFSAEDALWMSDNVIPVSVAIGNANLEKMQQPLQESPTVLDHDDPWNSLGHHPISSPILVKNTRPHHEGYGSILNAQDDNANIGTITQHQRLNGLPGTIRECTADEHFESLSSFVASRSNPPTFIGASDCWSSDPGAATCPKPRPSAQPHVARSLPGGTQFNFDSRTGEQLTTSRAKRRQSKEEKDLSQRIRRRGGSCDICRHGHRKCDPSHPKPGSLSRSKLSPSRKANNQWHEKVNIAEGSIGKPGVQRSKLVRSGDLGGAASQPCHQSKGSYLPGEPISSNRTSPPGNFLASQSTDLSDISFFPFVSVAPADLHAVTPLPMRSTSRNPSGVEEMYGSTDTSLLPHSHPESAHTRETPPSSADPSSLLGHMDDDALSVDHLNTHRHSYVSLEQGEVSAGMFAALNVDFTLFDMDIIGAGEQFIGSSMIPTSIRQAPQSTIPSL</sequence>
<feature type="region of interest" description="Disordered" evidence="1">
    <location>
        <begin position="286"/>
        <end position="382"/>
    </location>
</feature>
<comment type="caution">
    <text evidence="2">The sequence shown here is derived from an EMBL/GenBank/DDBJ whole genome shotgun (WGS) entry which is preliminary data.</text>
</comment>
<feature type="compositionally biased region" description="Basic and acidic residues" evidence="1">
    <location>
        <begin position="499"/>
        <end position="508"/>
    </location>
</feature>
<evidence type="ECO:0000313" key="2">
    <source>
        <dbReference type="EMBL" id="KAF7510765.1"/>
    </source>
</evidence>
<protein>
    <submittedName>
        <fullName evidence="2">Uncharacterized protein</fullName>
    </submittedName>
</protein>